<evidence type="ECO:0000256" key="2">
    <source>
        <dbReference type="ARBA" id="ARBA00012438"/>
    </source>
</evidence>
<dbReference type="GO" id="GO:0005524">
    <property type="term" value="F:ATP binding"/>
    <property type="evidence" value="ECO:0007669"/>
    <property type="project" value="UniProtKB-KW"/>
</dbReference>
<dbReference type="SUPFAM" id="SSF55874">
    <property type="entry name" value="ATPase domain of HSP90 chaperone/DNA topoisomerase II/histidine kinase"/>
    <property type="match status" value="1"/>
</dbReference>
<evidence type="ECO:0000256" key="5">
    <source>
        <dbReference type="ARBA" id="ARBA00022741"/>
    </source>
</evidence>
<feature type="transmembrane region" description="Helical" evidence="10">
    <location>
        <begin position="41"/>
        <end position="59"/>
    </location>
</feature>
<evidence type="ECO:0000256" key="7">
    <source>
        <dbReference type="ARBA" id="ARBA00022840"/>
    </source>
</evidence>
<dbReference type="PANTHER" id="PTHR24421:SF10">
    <property type="entry name" value="NITRATE_NITRITE SENSOR PROTEIN NARQ"/>
    <property type="match status" value="1"/>
</dbReference>
<dbReference type="GO" id="GO:0000155">
    <property type="term" value="F:phosphorelay sensor kinase activity"/>
    <property type="evidence" value="ECO:0007669"/>
    <property type="project" value="InterPro"/>
</dbReference>
<dbReference type="InterPro" id="IPR050482">
    <property type="entry name" value="Sensor_HK_TwoCompSys"/>
</dbReference>
<keyword evidence="10" id="KW-0812">Transmembrane</keyword>
<dbReference type="PANTHER" id="PTHR24421">
    <property type="entry name" value="NITRATE/NITRITE SENSOR PROTEIN NARX-RELATED"/>
    <property type="match status" value="1"/>
</dbReference>
<keyword evidence="4" id="KW-0808">Transferase</keyword>
<dbReference type="CDD" id="cd16917">
    <property type="entry name" value="HATPase_UhpB-NarQ-NarX-like"/>
    <property type="match status" value="1"/>
</dbReference>
<keyword evidence="10" id="KW-1133">Transmembrane helix</keyword>
<keyword evidence="9" id="KW-0175">Coiled coil</keyword>
<keyword evidence="6 13" id="KW-0418">Kinase</keyword>
<dbReference type="EMBL" id="VFPQ01000001">
    <property type="protein sequence ID" value="TQM75084.1"/>
    <property type="molecule type" value="Genomic_DNA"/>
</dbReference>
<evidence type="ECO:0000313" key="13">
    <source>
        <dbReference type="EMBL" id="TQM75084.1"/>
    </source>
</evidence>
<feature type="domain" description="Signal transduction histidine kinase subgroup 3 dimerisation and phosphoacceptor" evidence="12">
    <location>
        <begin position="177"/>
        <end position="241"/>
    </location>
</feature>
<evidence type="ECO:0000256" key="4">
    <source>
        <dbReference type="ARBA" id="ARBA00022679"/>
    </source>
</evidence>
<feature type="domain" description="Histidine kinase/HSP90-like ATPase" evidence="11">
    <location>
        <begin position="282"/>
        <end position="367"/>
    </location>
</feature>
<dbReference type="Pfam" id="PF07730">
    <property type="entry name" value="HisKA_3"/>
    <property type="match status" value="1"/>
</dbReference>
<dbReference type="InterPro" id="IPR003594">
    <property type="entry name" value="HATPase_dom"/>
</dbReference>
<reference evidence="13 14" key="1">
    <citation type="submission" date="2019-06" db="EMBL/GenBank/DDBJ databases">
        <title>Sequencing the genomes of 1000 actinobacteria strains.</title>
        <authorList>
            <person name="Klenk H.-P."/>
        </authorList>
    </citation>
    <scope>NUCLEOTIDE SEQUENCE [LARGE SCALE GENOMIC DNA]</scope>
    <source>
        <strain evidence="13 14">DSM 43186</strain>
    </source>
</reference>
<feature type="transmembrane region" description="Helical" evidence="10">
    <location>
        <begin position="131"/>
        <end position="154"/>
    </location>
</feature>
<dbReference type="EC" id="2.7.13.3" evidence="2"/>
<dbReference type="Pfam" id="PF02518">
    <property type="entry name" value="HATPase_c"/>
    <property type="match status" value="1"/>
</dbReference>
<organism evidence="13 14">
    <name type="scientific">Thermopolyspora flexuosa</name>
    <dbReference type="NCBI Taxonomy" id="103836"/>
    <lineage>
        <taxon>Bacteria</taxon>
        <taxon>Bacillati</taxon>
        <taxon>Actinomycetota</taxon>
        <taxon>Actinomycetes</taxon>
        <taxon>Streptosporangiales</taxon>
        <taxon>Streptosporangiaceae</taxon>
        <taxon>Thermopolyspora</taxon>
    </lineage>
</organism>
<name>A0A543IWX8_9ACTN</name>
<dbReference type="InterPro" id="IPR011712">
    <property type="entry name" value="Sig_transdc_His_kin_sub3_dim/P"/>
</dbReference>
<evidence type="ECO:0000256" key="3">
    <source>
        <dbReference type="ARBA" id="ARBA00022553"/>
    </source>
</evidence>
<feature type="transmembrane region" description="Helical" evidence="10">
    <location>
        <begin position="12"/>
        <end position="29"/>
    </location>
</feature>
<dbReference type="AlphaFoldDB" id="A0A543IWX8"/>
<dbReference type="GO" id="GO:0046983">
    <property type="term" value="F:protein dimerization activity"/>
    <property type="evidence" value="ECO:0007669"/>
    <property type="project" value="InterPro"/>
</dbReference>
<comment type="catalytic activity">
    <reaction evidence="1">
        <text>ATP + protein L-histidine = ADP + protein N-phospho-L-histidine.</text>
        <dbReference type="EC" id="2.7.13.3"/>
    </reaction>
</comment>
<gene>
    <name evidence="13" type="ORF">FHX40_1783</name>
</gene>
<evidence type="ECO:0000256" key="9">
    <source>
        <dbReference type="SAM" id="Coils"/>
    </source>
</evidence>
<evidence type="ECO:0000259" key="12">
    <source>
        <dbReference type="Pfam" id="PF07730"/>
    </source>
</evidence>
<keyword evidence="8" id="KW-0902">Two-component regulatory system</keyword>
<sequence length="378" mass="39529">MASLRLPGRDLLIGVAAAPLFVAGTHVATLNRMPPYRALDAIAYGLLVVAGLALALWRARPGTAFAITLACAAVMLARGHAPGPVLLAPLLCLFHLTLRYGLPAGAAAAALTGAALLASDLIGPVPAEASPFLVGFAWFAAALTAYGTAAVTLLQRRRRAAEAEAAAERARARAHEERLAIAREIHDVLGHSLSVISMRAGIALHVADRDPSQAIEALTAIRETGRQALDELRRTLDVIRDRRPGADLDAVKDLVASLSAAGHPVELIVTGEPSHVGAATAHAIHRIVQEALTNVLRHAGGASATVRLDYTPDEVAVSVVDDGRTTPGEPGNGIIGMRERVEALHGRFHCGPEPGGGFAVRAWLPTRRRGHGDERADG</sequence>
<dbReference type="GO" id="GO:0016020">
    <property type="term" value="C:membrane"/>
    <property type="evidence" value="ECO:0007669"/>
    <property type="project" value="InterPro"/>
</dbReference>
<dbReference type="InterPro" id="IPR036890">
    <property type="entry name" value="HATPase_C_sf"/>
</dbReference>
<protein>
    <recommendedName>
        <fullName evidence="2">histidine kinase</fullName>
        <ecNumber evidence="2">2.7.13.3</ecNumber>
    </recommendedName>
</protein>
<feature type="transmembrane region" description="Helical" evidence="10">
    <location>
        <begin position="100"/>
        <end position="119"/>
    </location>
</feature>
<dbReference type="Gene3D" id="3.30.565.10">
    <property type="entry name" value="Histidine kinase-like ATPase, C-terminal domain"/>
    <property type="match status" value="1"/>
</dbReference>
<dbReference type="Gene3D" id="1.20.5.1930">
    <property type="match status" value="1"/>
</dbReference>
<evidence type="ECO:0000256" key="6">
    <source>
        <dbReference type="ARBA" id="ARBA00022777"/>
    </source>
</evidence>
<keyword evidence="3" id="KW-0597">Phosphoprotein</keyword>
<evidence type="ECO:0000256" key="1">
    <source>
        <dbReference type="ARBA" id="ARBA00000085"/>
    </source>
</evidence>
<evidence type="ECO:0000259" key="11">
    <source>
        <dbReference type="Pfam" id="PF02518"/>
    </source>
</evidence>
<comment type="caution">
    <text evidence="13">The sequence shown here is derived from an EMBL/GenBank/DDBJ whole genome shotgun (WGS) entry which is preliminary data.</text>
</comment>
<evidence type="ECO:0000256" key="8">
    <source>
        <dbReference type="ARBA" id="ARBA00023012"/>
    </source>
</evidence>
<keyword evidence="10" id="KW-0472">Membrane</keyword>
<proteinExistence type="predicted"/>
<evidence type="ECO:0000313" key="14">
    <source>
        <dbReference type="Proteomes" id="UP000319213"/>
    </source>
</evidence>
<keyword evidence="14" id="KW-1185">Reference proteome</keyword>
<keyword evidence="7" id="KW-0067">ATP-binding</keyword>
<evidence type="ECO:0000256" key="10">
    <source>
        <dbReference type="SAM" id="Phobius"/>
    </source>
</evidence>
<accession>A0A543IWX8</accession>
<keyword evidence="5" id="KW-0547">Nucleotide-binding</keyword>
<dbReference type="Proteomes" id="UP000319213">
    <property type="component" value="Unassembled WGS sequence"/>
</dbReference>
<feature type="coiled-coil region" evidence="9">
    <location>
        <begin position="151"/>
        <end position="180"/>
    </location>
</feature>